<evidence type="ECO:0000256" key="3">
    <source>
        <dbReference type="ARBA" id="ARBA00023237"/>
    </source>
</evidence>
<dbReference type="PANTHER" id="PTHR30329">
    <property type="entry name" value="STATOR ELEMENT OF FLAGELLAR MOTOR COMPLEX"/>
    <property type="match status" value="1"/>
</dbReference>
<name>A0A132F7L1_9BURK</name>
<sequence length="185" mass="19694">MKRMLAARVAACLLFAGAFATLPARADDAADMQPSADDIVRQLAPHGASRSLRGIVIERPPVHAQDDARRPSVNLAIQFEFSSARFTPGSKVLLDNLGRALSDDALARDRFRIVGHTDASGNASANLALSKRRAQAVADYLASKFGIDDTRLSVEGVGSAQPKDAVHPRAAVNRRVEVVNLDGGE</sequence>
<accession>A0A132F7L1</accession>
<proteinExistence type="predicted"/>
<comment type="subcellular location">
    <subcellularLocation>
        <location evidence="1">Cell outer membrane</location>
    </subcellularLocation>
</comment>
<evidence type="ECO:0000313" key="5">
    <source>
        <dbReference type="Proteomes" id="UP000061512"/>
    </source>
</evidence>
<dbReference type="EMBL" id="LPJX01000003">
    <property type="protein sequence ID" value="KWF72009.1"/>
    <property type="molecule type" value="Genomic_DNA"/>
</dbReference>
<dbReference type="Gene3D" id="3.30.1330.60">
    <property type="entry name" value="OmpA-like domain"/>
    <property type="match status" value="1"/>
</dbReference>
<keyword evidence="2" id="KW-0472">Membrane</keyword>
<dbReference type="InterPro" id="IPR036737">
    <property type="entry name" value="OmpA-like_sf"/>
</dbReference>
<organism evidence="4 5">
    <name type="scientific">Burkholderia pseudomultivorans</name>
    <dbReference type="NCBI Taxonomy" id="1207504"/>
    <lineage>
        <taxon>Bacteria</taxon>
        <taxon>Pseudomonadati</taxon>
        <taxon>Pseudomonadota</taxon>
        <taxon>Betaproteobacteria</taxon>
        <taxon>Burkholderiales</taxon>
        <taxon>Burkholderiaceae</taxon>
        <taxon>Burkholderia</taxon>
        <taxon>Burkholderia cepacia complex</taxon>
    </lineage>
</organism>
<evidence type="ECO:0000313" key="4">
    <source>
        <dbReference type="EMBL" id="KWF72009.1"/>
    </source>
</evidence>
<dbReference type="PROSITE" id="PS51123">
    <property type="entry name" value="OMPA_2"/>
    <property type="match status" value="1"/>
</dbReference>
<dbReference type="InterPro" id="IPR006665">
    <property type="entry name" value="OmpA-like"/>
</dbReference>
<dbReference type="AlphaFoldDB" id="A0A132F7L1"/>
<dbReference type="GO" id="GO:0009279">
    <property type="term" value="C:cell outer membrane"/>
    <property type="evidence" value="ECO:0007669"/>
    <property type="project" value="UniProtKB-SubCell"/>
</dbReference>
<reference evidence="4 5" key="1">
    <citation type="submission" date="2015-11" db="EMBL/GenBank/DDBJ databases">
        <title>Expanding the genomic diversity of Burkholderia species for the development of highly accurate diagnostics.</title>
        <authorList>
            <person name="Sahl J."/>
            <person name="Keim P."/>
            <person name="Wagner D."/>
        </authorList>
    </citation>
    <scope>NUCLEOTIDE SEQUENCE [LARGE SCALE GENOMIC DNA]</scope>
    <source>
        <strain evidence="4 5">MSMB574WGS</strain>
    </source>
</reference>
<gene>
    <name evidence="4" type="ORF">WT57_06810</name>
</gene>
<comment type="caution">
    <text evidence="4">The sequence shown here is derived from an EMBL/GenBank/DDBJ whole genome shotgun (WGS) entry which is preliminary data.</text>
</comment>
<dbReference type="PANTHER" id="PTHR30329:SF21">
    <property type="entry name" value="LIPOPROTEIN YIAD-RELATED"/>
    <property type="match status" value="1"/>
</dbReference>
<dbReference type="RefSeq" id="WP_052102137.1">
    <property type="nucleotide sequence ID" value="NZ_JADKRM010000093.1"/>
</dbReference>
<dbReference type="Proteomes" id="UP000061512">
    <property type="component" value="Unassembled WGS sequence"/>
</dbReference>
<dbReference type="Pfam" id="PF00691">
    <property type="entry name" value="OmpA"/>
    <property type="match status" value="1"/>
</dbReference>
<evidence type="ECO:0000256" key="1">
    <source>
        <dbReference type="ARBA" id="ARBA00004442"/>
    </source>
</evidence>
<evidence type="ECO:0000256" key="2">
    <source>
        <dbReference type="ARBA" id="ARBA00023136"/>
    </source>
</evidence>
<dbReference type="CDD" id="cd07185">
    <property type="entry name" value="OmpA_C-like"/>
    <property type="match status" value="1"/>
</dbReference>
<keyword evidence="3" id="KW-0998">Cell outer membrane</keyword>
<dbReference type="InterPro" id="IPR050330">
    <property type="entry name" value="Bact_OuterMem_StrucFunc"/>
</dbReference>
<protein>
    <submittedName>
        <fullName evidence="4">Uncharacterized protein</fullName>
    </submittedName>
</protein>
<dbReference type="InterPro" id="IPR006664">
    <property type="entry name" value="OMP_bac"/>
</dbReference>
<dbReference type="PRINTS" id="PR01021">
    <property type="entry name" value="OMPADOMAIN"/>
</dbReference>
<dbReference type="SUPFAM" id="SSF103088">
    <property type="entry name" value="OmpA-like"/>
    <property type="match status" value="1"/>
</dbReference>